<sequence length="70" mass="7848">MAAGDIDFQIQKAGKVFDVLTLYIGAIDAHFKHNLFRAHVSTICHGMHALYLYMKEQNTSKVAVVGGYYE</sequence>
<reference evidence="1 2" key="1">
    <citation type="submission" date="2018-01" db="EMBL/GenBank/DDBJ databases">
        <authorList>
            <person name="Paulsen S."/>
            <person name="Gram L.K."/>
        </authorList>
    </citation>
    <scope>NUCLEOTIDE SEQUENCE [LARGE SCALE GENOMIC DNA]</scope>
    <source>
        <strain evidence="1 2">S2599</strain>
    </source>
</reference>
<name>A0A5S3WZ18_9GAMM</name>
<dbReference type="EMBL" id="PNCJ01000017">
    <property type="protein sequence ID" value="TMP36616.1"/>
    <property type="molecule type" value="Genomic_DNA"/>
</dbReference>
<protein>
    <submittedName>
        <fullName evidence="1">Uncharacterized protein</fullName>
    </submittedName>
</protein>
<comment type="caution">
    <text evidence="1">The sequence shown here is derived from an EMBL/GenBank/DDBJ whole genome shotgun (WGS) entry which is preliminary data.</text>
</comment>
<proteinExistence type="predicted"/>
<organism evidence="1 2">
    <name type="scientific">Pseudoalteromonas rubra</name>
    <dbReference type="NCBI Taxonomy" id="43658"/>
    <lineage>
        <taxon>Bacteria</taxon>
        <taxon>Pseudomonadati</taxon>
        <taxon>Pseudomonadota</taxon>
        <taxon>Gammaproteobacteria</taxon>
        <taxon>Alteromonadales</taxon>
        <taxon>Pseudoalteromonadaceae</taxon>
        <taxon>Pseudoalteromonas</taxon>
    </lineage>
</organism>
<dbReference type="AlphaFoldDB" id="A0A5S3WZ18"/>
<evidence type="ECO:0000313" key="2">
    <source>
        <dbReference type="Proteomes" id="UP000306719"/>
    </source>
</evidence>
<reference evidence="2" key="2">
    <citation type="submission" date="2019-06" db="EMBL/GenBank/DDBJ databases">
        <title>Co-occurence of chitin degradation, pigmentation and bioactivity in marine Pseudoalteromonas.</title>
        <authorList>
            <person name="Sonnenschein E.C."/>
            <person name="Bech P.K."/>
        </authorList>
    </citation>
    <scope>NUCLEOTIDE SEQUENCE [LARGE SCALE GENOMIC DNA]</scope>
    <source>
        <strain evidence="2">S2599</strain>
    </source>
</reference>
<accession>A0A5S3WZ18</accession>
<gene>
    <name evidence="1" type="ORF">CWB98_13380</name>
</gene>
<dbReference type="Proteomes" id="UP000306719">
    <property type="component" value="Unassembled WGS sequence"/>
</dbReference>
<evidence type="ECO:0000313" key="1">
    <source>
        <dbReference type="EMBL" id="TMP36616.1"/>
    </source>
</evidence>